<sequence>MRSEDELIGALQSAATRAPEEGDLLADIARRRRRRSRRRAQALAVAAVVVISVGAAGVRGVFSGADGGRVAAPPSGRVAAPPSGDSTATAAVLSPSPATTRTLVPRAGEQGVAAAELWPEAVFTMPAKNADGWRYRPVTSISATEVLLSADSSFEKPGKFEVYDSSTGTSRVVTTVPRTPGLDGYIPQTAGTDGRTLTWFAYGEKDDVPVREIWAVPLAGGEPELLGTFTGEHAQMDAIGVDGEHVYWSERSGGVWRIPVTGGAAAQVPGSDGLHLLKWPYAVDVASPEDPDRNQSKLVDLASGQTTVITAPPAAKSLRCGISWCAGDGEQGPFAQRLDGTGTIRLTDRFTFRMVEFPILDRFLNAGATIYDSATGKLAEIGIGQGSKMYGTGTSSEPSTIAYWNGEPGTFKVLNLAAVPPAQ</sequence>
<reference evidence="3" key="1">
    <citation type="journal article" date="2019" name="Int. J. Syst. Evol. Microbiol.">
        <title>The Global Catalogue of Microorganisms (GCM) 10K type strain sequencing project: providing services to taxonomists for standard genome sequencing and annotation.</title>
        <authorList>
            <consortium name="The Broad Institute Genomics Platform"/>
            <consortium name="The Broad Institute Genome Sequencing Center for Infectious Disease"/>
            <person name="Wu L."/>
            <person name="Ma J."/>
        </authorList>
    </citation>
    <scope>NUCLEOTIDE SEQUENCE [LARGE SCALE GENOMIC DNA]</scope>
    <source>
        <strain evidence="3">JCM 17326</strain>
    </source>
</reference>
<dbReference type="InterPro" id="IPR011042">
    <property type="entry name" value="6-blade_b-propeller_TolB-like"/>
</dbReference>
<protein>
    <recommendedName>
        <fullName evidence="4">WD40 repeat domain-containing protein</fullName>
    </recommendedName>
</protein>
<dbReference type="SUPFAM" id="SSF82171">
    <property type="entry name" value="DPP6 N-terminal domain-like"/>
    <property type="match status" value="1"/>
</dbReference>
<organism evidence="2 3">
    <name type="scientific">Nonomuraea rosea</name>
    <dbReference type="NCBI Taxonomy" id="638574"/>
    <lineage>
        <taxon>Bacteria</taxon>
        <taxon>Bacillati</taxon>
        <taxon>Actinomycetota</taxon>
        <taxon>Actinomycetes</taxon>
        <taxon>Streptosporangiales</taxon>
        <taxon>Streptosporangiaceae</taxon>
        <taxon>Nonomuraea</taxon>
    </lineage>
</organism>
<dbReference type="Gene3D" id="2.120.10.30">
    <property type="entry name" value="TolB, C-terminal domain"/>
    <property type="match status" value="1"/>
</dbReference>
<evidence type="ECO:0000313" key="3">
    <source>
        <dbReference type="Proteomes" id="UP001500630"/>
    </source>
</evidence>
<evidence type="ECO:0008006" key="4">
    <source>
        <dbReference type="Google" id="ProtNLM"/>
    </source>
</evidence>
<keyword evidence="1" id="KW-0812">Transmembrane</keyword>
<dbReference type="Proteomes" id="UP001500630">
    <property type="component" value="Unassembled WGS sequence"/>
</dbReference>
<dbReference type="EMBL" id="BAABDQ010000013">
    <property type="protein sequence ID" value="GAA3569546.1"/>
    <property type="molecule type" value="Genomic_DNA"/>
</dbReference>
<keyword evidence="1" id="KW-1133">Transmembrane helix</keyword>
<keyword evidence="3" id="KW-1185">Reference proteome</keyword>
<proteinExistence type="predicted"/>
<gene>
    <name evidence="2" type="ORF">GCM10022419_058070</name>
</gene>
<comment type="caution">
    <text evidence="2">The sequence shown here is derived from an EMBL/GenBank/DDBJ whole genome shotgun (WGS) entry which is preliminary data.</text>
</comment>
<evidence type="ECO:0000313" key="2">
    <source>
        <dbReference type="EMBL" id="GAA3569546.1"/>
    </source>
</evidence>
<feature type="transmembrane region" description="Helical" evidence="1">
    <location>
        <begin position="40"/>
        <end position="62"/>
    </location>
</feature>
<evidence type="ECO:0000256" key="1">
    <source>
        <dbReference type="SAM" id="Phobius"/>
    </source>
</evidence>
<name>A0ABP6XML0_9ACTN</name>
<dbReference type="RefSeq" id="WP_345566588.1">
    <property type="nucleotide sequence ID" value="NZ_BAABDQ010000013.1"/>
</dbReference>
<accession>A0ABP6XML0</accession>
<keyword evidence="1" id="KW-0472">Membrane</keyword>